<dbReference type="GO" id="GO:0005737">
    <property type="term" value="C:cytoplasm"/>
    <property type="evidence" value="ECO:0007669"/>
    <property type="project" value="InterPro"/>
</dbReference>
<organism evidence="17 18">
    <name type="scientific">Solimonas fluminis</name>
    <dbReference type="NCBI Taxonomy" id="2086571"/>
    <lineage>
        <taxon>Bacteria</taxon>
        <taxon>Pseudomonadati</taxon>
        <taxon>Pseudomonadota</taxon>
        <taxon>Gammaproteobacteria</taxon>
        <taxon>Nevskiales</taxon>
        <taxon>Nevskiaceae</taxon>
        <taxon>Solimonas</taxon>
    </lineage>
</organism>
<evidence type="ECO:0000256" key="11">
    <source>
        <dbReference type="ARBA" id="ARBA00035100"/>
    </source>
</evidence>
<dbReference type="InterPro" id="IPR005467">
    <property type="entry name" value="His_kinase_dom"/>
</dbReference>
<evidence type="ECO:0000256" key="9">
    <source>
        <dbReference type="ARBA" id="ARBA00022840"/>
    </source>
</evidence>
<dbReference type="InterPro" id="IPR051315">
    <property type="entry name" value="Bact_Chemotaxis_CheA"/>
</dbReference>
<dbReference type="SUPFAM" id="SSF55874">
    <property type="entry name" value="ATPase domain of HSP90 chaperone/DNA topoisomerase II/histidine kinase"/>
    <property type="match status" value="1"/>
</dbReference>
<dbReference type="CDD" id="cd00731">
    <property type="entry name" value="CheA_reg"/>
    <property type="match status" value="1"/>
</dbReference>
<gene>
    <name evidence="17" type="ORF">C3942_08495</name>
</gene>
<evidence type="ECO:0000256" key="10">
    <source>
        <dbReference type="ARBA" id="ARBA00023012"/>
    </source>
</evidence>
<dbReference type="AlphaFoldDB" id="A0A2S5TGE8"/>
<sequence>MSNIDLSRFHRAFFDESLEGLDAMEAALLRLDVGQADAETINLIFRSAHSIKGGAGTFGFTAVAGFTHLLETLLERVRSGQRQVSQADVDLLLRSVDVTRAMLRAADGGDAADVDAVARLGAELEQALEMKPAAVAPVAVASAAAGWKIRFLPKSDIFASGNDPLRILRELDRLGQARIACDSQALPALADAAPETCYLSWTVELRGDCDEGAVRDVFAWVEDECELEILPLPSAEEEGAKDAQPPAAGAVAHPNPSPEGRGAEKPKLKVVEGGKEPTQERRSGDAGSIRVGTEKIDALINLVGELVITQAMLQQIAGNLDPVQNEKLLQGLSLLDRNTRMLQEAVMATRMLPVDAVFSRFPRMVRDLSTKLGKQIRLETVGEGTELDKGVIERIADPLTHLVRNSLDHGLENAGQRIAAGKDPTGTITLRAAHQGGHIVIEVADDGRGLDRERILAKAAERGIPVPANPVDADVWQLIFAPGFSTAEQVTDVSGRGVGMDVVKKNVQALSGQIEISTRPGQGTCVTIRLPLTLAILDGMSVRVGDDIFIVPLNCVVESLQPQAGQVRTLSAGARVVKVRNEYLPLAPLHELFRIRTDAPEPEAGILVLLESEGRKVAAQVDELVGQQQVVIKSLEANYRRVGGISGATILGDGRVALILDVAELVRGYARAAAA</sequence>
<keyword evidence="6" id="KW-0808">Transferase</keyword>
<feature type="region of interest" description="Disordered" evidence="13">
    <location>
        <begin position="237"/>
        <end position="288"/>
    </location>
</feature>
<evidence type="ECO:0000256" key="8">
    <source>
        <dbReference type="ARBA" id="ARBA00022777"/>
    </source>
</evidence>
<protein>
    <recommendedName>
        <fullName evidence="3">Chemotaxis protein CheA</fullName>
        <ecNumber evidence="2">2.7.13.3</ecNumber>
    </recommendedName>
</protein>
<comment type="function">
    <text evidence="11">Involved in the transmission of sensory signals from the chemoreceptors to the flagellar motors. CheA is autophosphorylated; it can transfer its phosphate group to either CheB or CheY.</text>
</comment>
<dbReference type="CDD" id="cd16916">
    <property type="entry name" value="HATPase_CheA-like"/>
    <property type="match status" value="1"/>
</dbReference>
<comment type="caution">
    <text evidence="17">The sequence shown here is derived from an EMBL/GenBank/DDBJ whole genome shotgun (WGS) entry which is preliminary data.</text>
</comment>
<proteinExistence type="predicted"/>
<evidence type="ECO:0000259" key="15">
    <source>
        <dbReference type="PROSITE" id="PS50851"/>
    </source>
</evidence>
<evidence type="ECO:0000313" key="18">
    <source>
        <dbReference type="Proteomes" id="UP000238220"/>
    </source>
</evidence>
<keyword evidence="4" id="KW-0145">Chemotaxis</keyword>
<dbReference type="Gene3D" id="1.20.120.160">
    <property type="entry name" value="HPT domain"/>
    <property type="match status" value="1"/>
</dbReference>
<keyword evidence="10" id="KW-0902">Two-component regulatory system</keyword>
<dbReference type="FunFam" id="2.30.30.40:FF:000048">
    <property type="entry name" value="Chemotaxis protein CheA, putative"/>
    <property type="match status" value="1"/>
</dbReference>
<dbReference type="GO" id="GO:0006935">
    <property type="term" value="P:chemotaxis"/>
    <property type="evidence" value="ECO:0007669"/>
    <property type="project" value="UniProtKB-KW"/>
</dbReference>
<dbReference type="PANTHER" id="PTHR43395">
    <property type="entry name" value="SENSOR HISTIDINE KINASE CHEA"/>
    <property type="match status" value="1"/>
</dbReference>
<dbReference type="GO" id="GO:0005524">
    <property type="term" value="F:ATP binding"/>
    <property type="evidence" value="ECO:0007669"/>
    <property type="project" value="UniProtKB-KW"/>
</dbReference>
<keyword evidence="8" id="KW-0418">Kinase</keyword>
<dbReference type="Gene3D" id="1.10.287.560">
    <property type="entry name" value="Histidine kinase CheA-like, homodimeric domain"/>
    <property type="match status" value="1"/>
</dbReference>
<keyword evidence="5 12" id="KW-0597">Phosphoprotein</keyword>
<evidence type="ECO:0000256" key="2">
    <source>
        <dbReference type="ARBA" id="ARBA00012438"/>
    </source>
</evidence>
<dbReference type="SMART" id="SM01231">
    <property type="entry name" value="H-kinase_dim"/>
    <property type="match status" value="1"/>
</dbReference>
<dbReference type="SUPFAM" id="SSF47226">
    <property type="entry name" value="Histidine-containing phosphotransfer domain, HPT domain"/>
    <property type="match status" value="1"/>
</dbReference>
<feature type="modified residue" description="Phosphohistidine" evidence="12">
    <location>
        <position position="49"/>
    </location>
</feature>
<dbReference type="CDD" id="cd00088">
    <property type="entry name" value="HPT"/>
    <property type="match status" value="1"/>
</dbReference>
<dbReference type="EMBL" id="PSNW01000004">
    <property type="protein sequence ID" value="PPE74071.1"/>
    <property type="molecule type" value="Genomic_DNA"/>
</dbReference>
<evidence type="ECO:0000256" key="7">
    <source>
        <dbReference type="ARBA" id="ARBA00022741"/>
    </source>
</evidence>
<keyword evidence="7" id="KW-0547">Nucleotide-binding</keyword>
<evidence type="ECO:0000256" key="3">
    <source>
        <dbReference type="ARBA" id="ARBA00021495"/>
    </source>
</evidence>
<dbReference type="SMART" id="SM00260">
    <property type="entry name" value="CheW"/>
    <property type="match status" value="1"/>
</dbReference>
<dbReference type="InterPro" id="IPR036097">
    <property type="entry name" value="HisK_dim/P_sf"/>
</dbReference>
<dbReference type="GO" id="GO:0000155">
    <property type="term" value="F:phosphorelay sensor kinase activity"/>
    <property type="evidence" value="ECO:0007669"/>
    <property type="project" value="InterPro"/>
</dbReference>
<dbReference type="Proteomes" id="UP000238220">
    <property type="component" value="Unassembled WGS sequence"/>
</dbReference>
<evidence type="ECO:0000259" key="16">
    <source>
        <dbReference type="PROSITE" id="PS50894"/>
    </source>
</evidence>
<dbReference type="InterPro" id="IPR003594">
    <property type="entry name" value="HATPase_dom"/>
</dbReference>
<dbReference type="InterPro" id="IPR036890">
    <property type="entry name" value="HATPase_C_sf"/>
</dbReference>
<feature type="compositionally biased region" description="Basic and acidic residues" evidence="13">
    <location>
        <begin position="261"/>
        <end position="284"/>
    </location>
</feature>
<evidence type="ECO:0000313" key="17">
    <source>
        <dbReference type="EMBL" id="PPE74071.1"/>
    </source>
</evidence>
<dbReference type="InterPro" id="IPR004105">
    <property type="entry name" value="CheA-like_dim"/>
</dbReference>
<reference evidence="17 18" key="1">
    <citation type="submission" date="2018-02" db="EMBL/GenBank/DDBJ databases">
        <title>Genome sequencing of Solimonas sp. HR-BB.</title>
        <authorList>
            <person name="Lee Y."/>
            <person name="Jeon C.O."/>
        </authorList>
    </citation>
    <scope>NUCLEOTIDE SEQUENCE [LARGE SCALE GENOMIC DNA]</scope>
    <source>
        <strain evidence="17 18">HR-BB</strain>
    </source>
</reference>
<dbReference type="PROSITE" id="PS50894">
    <property type="entry name" value="HPT"/>
    <property type="match status" value="1"/>
</dbReference>
<evidence type="ECO:0000259" key="14">
    <source>
        <dbReference type="PROSITE" id="PS50109"/>
    </source>
</evidence>
<dbReference type="Pfam" id="PF02518">
    <property type="entry name" value="HATPase_c"/>
    <property type="match status" value="1"/>
</dbReference>
<dbReference type="PROSITE" id="PS50851">
    <property type="entry name" value="CHEW"/>
    <property type="match status" value="1"/>
</dbReference>
<dbReference type="InterPro" id="IPR004358">
    <property type="entry name" value="Sig_transdc_His_kin-like_C"/>
</dbReference>
<dbReference type="Gene3D" id="3.30.565.10">
    <property type="entry name" value="Histidine kinase-like ATPase, C-terminal domain"/>
    <property type="match status" value="1"/>
</dbReference>
<dbReference type="InterPro" id="IPR037006">
    <property type="entry name" value="CheA-like_homodim_sf"/>
</dbReference>
<evidence type="ECO:0000256" key="13">
    <source>
        <dbReference type="SAM" id="MobiDB-lite"/>
    </source>
</evidence>
<dbReference type="Pfam" id="PF01627">
    <property type="entry name" value="Hpt"/>
    <property type="match status" value="1"/>
</dbReference>
<name>A0A2S5TGE8_9GAMM</name>
<dbReference type="EC" id="2.7.13.3" evidence="2"/>
<dbReference type="Gene3D" id="2.30.30.40">
    <property type="entry name" value="SH3 Domains"/>
    <property type="match status" value="1"/>
</dbReference>
<dbReference type="OrthoDB" id="9803176at2"/>
<dbReference type="SMART" id="SM00073">
    <property type="entry name" value="HPT"/>
    <property type="match status" value="1"/>
</dbReference>
<dbReference type="InterPro" id="IPR008207">
    <property type="entry name" value="Sig_transdc_His_kin_Hpt_dom"/>
</dbReference>
<comment type="catalytic activity">
    <reaction evidence="1">
        <text>ATP + protein L-histidine = ADP + protein N-phospho-L-histidine.</text>
        <dbReference type="EC" id="2.7.13.3"/>
    </reaction>
</comment>
<feature type="domain" description="HPt" evidence="16">
    <location>
        <begin position="2"/>
        <end position="106"/>
    </location>
</feature>
<accession>A0A2S5TGE8</accession>
<dbReference type="PANTHER" id="PTHR43395:SF10">
    <property type="entry name" value="CHEMOTAXIS PROTEIN CHEA"/>
    <property type="match status" value="1"/>
</dbReference>
<dbReference type="PRINTS" id="PR00344">
    <property type="entry name" value="BCTRLSENSOR"/>
</dbReference>
<dbReference type="InterPro" id="IPR002545">
    <property type="entry name" value="CheW-lke_dom"/>
</dbReference>
<dbReference type="SMART" id="SM00387">
    <property type="entry name" value="HATPase_c"/>
    <property type="match status" value="1"/>
</dbReference>
<feature type="domain" description="Histidine kinase" evidence="14">
    <location>
        <begin position="326"/>
        <end position="534"/>
    </location>
</feature>
<dbReference type="FunFam" id="3.30.565.10:FF:000016">
    <property type="entry name" value="Chemotaxis protein CheA, putative"/>
    <property type="match status" value="1"/>
</dbReference>
<evidence type="ECO:0000256" key="1">
    <source>
        <dbReference type="ARBA" id="ARBA00000085"/>
    </source>
</evidence>
<dbReference type="InterPro" id="IPR036641">
    <property type="entry name" value="HPT_dom_sf"/>
</dbReference>
<dbReference type="InterPro" id="IPR036061">
    <property type="entry name" value="CheW-like_dom_sf"/>
</dbReference>
<keyword evidence="18" id="KW-1185">Reference proteome</keyword>
<evidence type="ECO:0000256" key="12">
    <source>
        <dbReference type="PROSITE-ProRule" id="PRU00110"/>
    </source>
</evidence>
<evidence type="ECO:0000256" key="5">
    <source>
        <dbReference type="ARBA" id="ARBA00022553"/>
    </source>
</evidence>
<dbReference type="PROSITE" id="PS50109">
    <property type="entry name" value="HIS_KIN"/>
    <property type="match status" value="1"/>
</dbReference>
<evidence type="ECO:0000256" key="6">
    <source>
        <dbReference type="ARBA" id="ARBA00022679"/>
    </source>
</evidence>
<keyword evidence="9" id="KW-0067">ATP-binding</keyword>
<dbReference type="Pfam" id="PF01584">
    <property type="entry name" value="CheW"/>
    <property type="match status" value="1"/>
</dbReference>
<dbReference type="RefSeq" id="WP_104229959.1">
    <property type="nucleotide sequence ID" value="NZ_PSNW01000004.1"/>
</dbReference>
<feature type="domain" description="CheW-like" evidence="15">
    <location>
        <begin position="536"/>
        <end position="671"/>
    </location>
</feature>
<dbReference type="Pfam" id="PF02895">
    <property type="entry name" value="H-kinase_dim"/>
    <property type="match status" value="1"/>
</dbReference>
<dbReference type="SUPFAM" id="SSF50341">
    <property type="entry name" value="CheW-like"/>
    <property type="match status" value="1"/>
</dbReference>
<evidence type="ECO:0000256" key="4">
    <source>
        <dbReference type="ARBA" id="ARBA00022500"/>
    </source>
</evidence>
<dbReference type="SUPFAM" id="SSF47384">
    <property type="entry name" value="Homodimeric domain of signal transducing histidine kinase"/>
    <property type="match status" value="1"/>
</dbReference>